<evidence type="ECO:0008006" key="4">
    <source>
        <dbReference type="Google" id="ProtNLM"/>
    </source>
</evidence>
<reference evidence="2 3" key="1">
    <citation type="journal article" date="2015" name="Genome Announc.">
        <title>Draft Genome Sequence of Filamentous Marine Cyanobacterium Lyngbya confervoides Strain BDU141951.</title>
        <authorList>
            <person name="Chandrababunaidu M.M."/>
            <person name="Sen D."/>
            <person name="Tripathy S."/>
        </authorList>
    </citation>
    <scope>NUCLEOTIDE SEQUENCE [LARGE SCALE GENOMIC DNA]</scope>
    <source>
        <strain evidence="2 3">BDU141951</strain>
    </source>
</reference>
<dbReference type="EMBL" id="JTHE03000061">
    <property type="protein sequence ID" value="MCM1983324.1"/>
    <property type="molecule type" value="Genomic_DNA"/>
</dbReference>
<name>A0ABD4T415_9CYAN</name>
<feature type="transmembrane region" description="Helical" evidence="1">
    <location>
        <begin position="20"/>
        <end position="40"/>
    </location>
</feature>
<dbReference type="AlphaFoldDB" id="A0ABD4T415"/>
<proteinExistence type="predicted"/>
<keyword evidence="1" id="KW-0812">Transmembrane</keyword>
<dbReference type="Proteomes" id="UP000031561">
    <property type="component" value="Unassembled WGS sequence"/>
</dbReference>
<gene>
    <name evidence="2" type="ORF">QQ91_0010900</name>
</gene>
<comment type="caution">
    <text evidence="2">The sequence shown here is derived from an EMBL/GenBank/DDBJ whole genome shotgun (WGS) entry which is preliminary data.</text>
</comment>
<accession>A0ABD4T415</accession>
<sequence>MNTNSSNPVAAGSLTDRLMAISLATLSMFVVGYSATRVVLNALSTDTSATAESITPHQAEMWKVFGQRF</sequence>
<evidence type="ECO:0000256" key="1">
    <source>
        <dbReference type="SAM" id="Phobius"/>
    </source>
</evidence>
<keyword evidence="1" id="KW-1133">Transmembrane helix</keyword>
<evidence type="ECO:0000313" key="2">
    <source>
        <dbReference type="EMBL" id="MCM1983324.1"/>
    </source>
</evidence>
<keyword evidence="3" id="KW-1185">Reference proteome</keyword>
<dbReference type="RefSeq" id="WP_166275004.1">
    <property type="nucleotide sequence ID" value="NZ_JTHE03000061.1"/>
</dbReference>
<keyword evidence="1" id="KW-0472">Membrane</keyword>
<evidence type="ECO:0000313" key="3">
    <source>
        <dbReference type="Proteomes" id="UP000031561"/>
    </source>
</evidence>
<protein>
    <recommendedName>
        <fullName evidence="4">MFS transporter</fullName>
    </recommendedName>
</protein>
<organism evidence="2 3">
    <name type="scientific">Lyngbya confervoides BDU141951</name>
    <dbReference type="NCBI Taxonomy" id="1574623"/>
    <lineage>
        <taxon>Bacteria</taxon>
        <taxon>Bacillati</taxon>
        <taxon>Cyanobacteriota</taxon>
        <taxon>Cyanophyceae</taxon>
        <taxon>Oscillatoriophycideae</taxon>
        <taxon>Oscillatoriales</taxon>
        <taxon>Microcoleaceae</taxon>
        <taxon>Lyngbya</taxon>
    </lineage>
</organism>